<evidence type="ECO:0000259" key="4">
    <source>
        <dbReference type="Pfam" id="PF15915"/>
    </source>
</evidence>
<evidence type="ECO:0000259" key="3">
    <source>
        <dbReference type="Pfam" id="PF04967"/>
    </source>
</evidence>
<feature type="domain" description="Bacterioopsin transcriptional activator GAF and HTH associated" evidence="4">
    <location>
        <begin position="6"/>
        <end position="154"/>
    </location>
</feature>
<name>W0JNR1_9EURY</name>
<dbReference type="Proteomes" id="UP000019024">
    <property type="component" value="Chromosome"/>
</dbReference>
<feature type="domain" description="HTH bat-type" evidence="3">
    <location>
        <begin position="157"/>
        <end position="208"/>
    </location>
</feature>
<sequence>MSVIAEFSVRSEDFALHGALTAAPNMIVEIERIVATQKDRVMPYFWVSGGDQSEFETAFRDDDSVQNITAVDDVEDAKLYRTEWTENIQAVVFAYVEIGATILQATGRGERWELRMRFDDRDTLSEFQTYCDEREISFELTGLTEQEEPMASSQYNLTSKQRETLVTALEAGYYNVPQKVTMSDLADELGITQQALSKRFHAGHRNLITSVLTVGRPDDK</sequence>
<evidence type="ECO:0000313" key="5">
    <source>
        <dbReference type="EMBL" id="AHF98642.1"/>
    </source>
</evidence>
<dbReference type="InterPro" id="IPR007050">
    <property type="entry name" value="HTH_bacterioopsin"/>
</dbReference>
<reference evidence="5 6" key="1">
    <citation type="submission" date="2014-01" db="EMBL/GenBank/DDBJ databases">
        <authorList>
            <consortium name="DOE Joint Genome Institute"/>
            <person name="Anderson I."/>
            <person name="Huntemann M."/>
            <person name="Han J."/>
            <person name="Chen A."/>
            <person name="Kyrpides N."/>
            <person name="Mavromatis K."/>
            <person name="Markowitz V."/>
            <person name="Palaniappan K."/>
            <person name="Ivanova N."/>
            <person name="Schaumberg A."/>
            <person name="Pati A."/>
            <person name="Liolios K."/>
            <person name="Nordberg H.P."/>
            <person name="Cantor M.N."/>
            <person name="Hua S.X."/>
            <person name="Woyke T."/>
        </authorList>
    </citation>
    <scope>NUCLEOTIDE SEQUENCE [LARGE SCALE GENOMIC DNA]</scope>
    <source>
        <strain evidence="5 6">XH-48</strain>
    </source>
</reference>
<dbReference type="EMBL" id="CP007055">
    <property type="protein sequence ID" value="AHF98642.1"/>
    <property type="molecule type" value="Genomic_DNA"/>
</dbReference>
<dbReference type="Pfam" id="PF04967">
    <property type="entry name" value="HTH_10"/>
    <property type="match status" value="1"/>
</dbReference>
<dbReference type="HOGENOM" id="CLU_076274_0_0_2"/>
<dbReference type="eggNOG" id="arCOG02276">
    <property type="taxonomic scope" value="Archaea"/>
</dbReference>
<dbReference type="GeneID" id="25144243"/>
<keyword evidence="6" id="KW-1185">Reference proteome</keyword>
<protein>
    <submittedName>
        <fullName evidence="5">Bacterio-opsin activator</fullName>
    </submittedName>
</protein>
<dbReference type="STRING" id="797299.HALLA_07045"/>
<evidence type="ECO:0000256" key="2">
    <source>
        <dbReference type="ARBA" id="ARBA00023163"/>
    </source>
</evidence>
<keyword evidence="2" id="KW-0804">Transcription</keyword>
<dbReference type="PANTHER" id="PTHR34236">
    <property type="entry name" value="DIMETHYL SULFOXIDE REDUCTASE TRANSCRIPTIONAL ACTIVATOR"/>
    <property type="match status" value="1"/>
</dbReference>
<proteinExistence type="predicted"/>
<dbReference type="AlphaFoldDB" id="W0JNR1"/>
<dbReference type="KEGG" id="hlr:HALLA_07045"/>
<keyword evidence="1" id="KW-0805">Transcription regulation</keyword>
<dbReference type="RefSeq" id="WP_049951850.1">
    <property type="nucleotide sequence ID" value="NZ_CP007055.1"/>
</dbReference>
<accession>W0JNR1</accession>
<dbReference type="InterPro" id="IPR031803">
    <property type="entry name" value="BAT_GAF/HTH-assoc"/>
</dbReference>
<dbReference type="PATRIC" id="fig|797299.3.peg.450"/>
<gene>
    <name evidence="5" type="ORF">HALLA_07045</name>
</gene>
<evidence type="ECO:0000256" key="1">
    <source>
        <dbReference type="ARBA" id="ARBA00023015"/>
    </source>
</evidence>
<dbReference type="Pfam" id="PF15915">
    <property type="entry name" value="BAT"/>
    <property type="match status" value="1"/>
</dbReference>
<evidence type="ECO:0000313" key="6">
    <source>
        <dbReference type="Proteomes" id="UP000019024"/>
    </source>
</evidence>
<organism evidence="5 6">
    <name type="scientific">Halostagnicola larsenii XH-48</name>
    <dbReference type="NCBI Taxonomy" id="797299"/>
    <lineage>
        <taxon>Archaea</taxon>
        <taxon>Methanobacteriati</taxon>
        <taxon>Methanobacteriota</taxon>
        <taxon>Stenosarchaea group</taxon>
        <taxon>Halobacteria</taxon>
        <taxon>Halobacteriales</taxon>
        <taxon>Natrialbaceae</taxon>
        <taxon>Halostagnicola</taxon>
    </lineage>
</organism>
<dbReference type="PANTHER" id="PTHR34236:SF1">
    <property type="entry name" value="DIMETHYL SULFOXIDE REDUCTASE TRANSCRIPTIONAL ACTIVATOR"/>
    <property type="match status" value="1"/>
</dbReference>
<dbReference type="OrthoDB" id="202021at2157"/>